<comment type="caution">
    <text evidence="1">The sequence shown here is derived from an EMBL/GenBank/DDBJ whole genome shotgun (WGS) entry which is preliminary data.</text>
</comment>
<gene>
    <name evidence="1" type="ORF">S12H4_48578</name>
</gene>
<sequence>AFLIFLSDFSFRLISSYNKIIIYLQYTSTVLAVKPTPGINL</sequence>
<accession>X1TIT2</accession>
<feature type="non-terminal residue" evidence="1">
    <location>
        <position position="1"/>
    </location>
</feature>
<organism evidence="1">
    <name type="scientific">marine sediment metagenome</name>
    <dbReference type="NCBI Taxonomy" id="412755"/>
    <lineage>
        <taxon>unclassified sequences</taxon>
        <taxon>metagenomes</taxon>
        <taxon>ecological metagenomes</taxon>
    </lineage>
</organism>
<name>X1TIT2_9ZZZZ</name>
<evidence type="ECO:0000313" key="1">
    <source>
        <dbReference type="EMBL" id="GAJ05233.1"/>
    </source>
</evidence>
<dbReference type="AlphaFoldDB" id="X1TIT2"/>
<dbReference type="EMBL" id="BARW01030374">
    <property type="protein sequence ID" value="GAJ05233.1"/>
    <property type="molecule type" value="Genomic_DNA"/>
</dbReference>
<proteinExistence type="predicted"/>
<reference evidence="1" key="1">
    <citation type="journal article" date="2014" name="Front. Microbiol.">
        <title>High frequency of phylogenetically diverse reductive dehalogenase-homologous genes in deep subseafloor sedimentary metagenomes.</title>
        <authorList>
            <person name="Kawai M."/>
            <person name="Futagami T."/>
            <person name="Toyoda A."/>
            <person name="Takaki Y."/>
            <person name="Nishi S."/>
            <person name="Hori S."/>
            <person name="Arai W."/>
            <person name="Tsubouchi T."/>
            <person name="Morono Y."/>
            <person name="Uchiyama I."/>
            <person name="Ito T."/>
            <person name="Fujiyama A."/>
            <person name="Inagaki F."/>
            <person name="Takami H."/>
        </authorList>
    </citation>
    <scope>NUCLEOTIDE SEQUENCE</scope>
    <source>
        <strain evidence="1">Expedition CK06-06</strain>
    </source>
</reference>
<protein>
    <submittedName>
        <fullName evidence="1">Uncharacterized protein</fullName>
    </submittedName>
</protein>